<dbReference type="Gene3D" id="3.60.10.10">
    <property type="entry name" value="Endonuclease/exonuclease/phosphatase"/>
    <property type="match status" value="1"/>
</dbReference>
<name>A0AAV4W7A1_CAEEX</name>
<comment type="caution">
    <text evidence="1">The sequence shown here is derived from an EMBL/GenBank/DDBJ whole genome shotgun (WGS) entry which is preliminary data.</text>
</comment>
<protein>
    <recommendedName>
        <fullName evidence="3">Endonuclease/exonuclease/phosphatase domain-containing protein</fullName>
    </recommendedName>
</protein>
<dbReference type="EMBL" id="BPLR01015713">
    <property type="protein sequence ID" value="GIY78088.1"/>
    <property type="molecule type" value="Genomic_DNA"/>
</dbReference>
<dbReference type="InterPro" id="IPR036691">
    <property type="entry name" value="Endo/exonu/phosph_ase_sf"/>
</dbReference>
<sequence length="113" mass="12758">MSSSPLFDTLRVLQWNAGGLSQSKRAELLLTLCEKDIDVFTIMEANLTTEKLKYYSFKGYSLYVLEKSRQAASGILIGVKRELTTDFRIIKAMGADNVKSEVEHGCLDIWCPF</sequence>
<gene>
    <name evidence="1" type="primary">HNAJ_LOCUS13535</name>
    <name evidence="1" type="ORF">CEXT_566181</name>
</gene>
<dbReference type="Proteomes" id="UP001054945">
    <property type="component" value="Unassembled WGS sequence"/>
</dbReference>
<dbReference type="AlphaFoldDB" id="A0AAV4W7A1"/>
<evidence type="ECO:0008006" key="3">
    <source>
        <dbReference type="Google" id="ProtNLM"/>
    </source>
</evidence>
<dbReference type="SUPFAM" id="SSF56219">
    <property type="entry name" value="DNase I-like"/>
    <property type="match status" value="1"/>
</dbReference>
<evidence type="ECO:0000313" key="1">
    <source>
        <dbReference type="EMBL" id="GIY78088.1"/>
    </source>
</evidence>
<organism evidence="1 2">
    <name type="scientific">Caerostris extrusa</name>
    <name type="common">Bark spider</name>
    <name type="synonym">Caerostris bankana</name>
    <dbReference type="NCBI Taxonomy" id="172846"/>
    <lineage>
        <taxon>Eukaryota</taxon>
        <taxon>Metazoa</taxon>
        <taxon>Ecdysozoa</taxon>
        <taxon>Arthropoda</taxon>
        <taxon>Chelicerata</taxon>
        <taxon>Arachnida</taxon>
        <taxon>Araneae</taxon>
        <taxon>Araneomorphae</taxon>
        <taxon>Entelegynae</taxon>
        <taxon>Araneoidea</taxon>
        <taxon>Araneidae</taxon>
        <taxon>Caerostris</taxon>
    </lineage>
</organism>
<accession>A0AAV4W7A1</accession>
<reference evidence="1 2" key="1">
    <citation type="submission" date="2021-06" db="EMBL/GenBank/DDBJ databases">
        <title>Caerostris extrusa draft genome.</title>
        <authorList>
            <person name="Kono N."/>
            <person name="Arakawa K."/>
        </authorList>
    </citation>
    <scope>NUCLEOTIDE SEQUENCE [LARGE SCALE GENOMIC DNA]</scope>
</reference>
<proteinExistence type="predicted"/>
<keyword evidence="2" id="KW-1185">Reference proteome</keyword>
<evidence type="ECO:0000313" key="2">
    <source>
        <dbReference type="Proteomes" id="UP001054945"/>
    </source>
</evidence>